<comment type="catalytic activity">
    <reaction evidence="10">
        <text>D-mannose(out) = D-mannose(in)</text>
        <dbReference type="Rhea" id="RHEA:78391"/>
        <dbReference type="ChEBI" id="CHEBI:4208"/>
    </reaction>
    <physiologicalReaction direction="left-to-right" evidence="10">
        <dbReference type="Rhea" id="RHEA:78392"/>
    </physiologicalReaction>
</comment>
<dbReference type="InterPro" id="IPR036259">
    <property type="entry name" value="MFS_trans_sf"/>
</dbReference>
<evidence type="ECO:0000256" key="3">
    <source>
        <dbReference type="ARBA" id="ARBA00022448"/>
    </source>
</evidence>
<dbReference type="GO" id="GO:0015149">
    <property type="term" value="F:hexose transmembrane transporter activity"/>
    <property type="evidence" value="ECO:0007669"/>
    <property type="project" value="TreeGrafter"/>
</dbReference>
<evidence type="ECO:0000256" key="9">
    <source>
        <dbReference type="ARBA" id="ARBA00044656"/>
    </source>
</evidence>
<protein>
    <recommendedName>
        <fullName evidence="13">Hexose transporter 1</fullName>
    </recommendedName>
</protein>
<evidence type="ECO:0000256" key="4">
    <source>
        <dbReference type="ARBA" id="ARBA00022692"/>
    </source>
</evidence>
<gene>
    <name evidence="17" type="ORF">Poli38472_007852</name>
</gene>
<organism evidence="17 18">
    <name type="scientific">Pythium oligandrum</name>
    <name type="common">Mycoparasitic fungus</name>
    <dbReference type="NCBI Taxonomy" id="41045"/>
    <lineage>
        <taxon>Eukaryota</taxon>
        <taxon>Sar</taxon>
        <taxon>Stramenopiles</taxon>
        <taxon>Oomycota</taxon>
        <taxon>Peronosporomycetes</taxon>
        <taxon>Pythiales</taxon>
        <taxon>Pythiaceae</taxon>
        <taxon>Pythium</taxon>
    </lineage>
</organism>
<keyword evidence="4 15" id="KW-0812">Transmembrane</keyword>
<dbReference type="EMBL" id="SPLM01000003">
    <property type="protein sequence ID" value="TMW68180.1"/>
    <property type="molecule type" value="Genomic_DNA"/>
</dbReference>
<feature type="transmembrane region" description="Helical" evidence="15">
    <location>
        <begin position="380"/>
        <end position="400"/>
    </location>
</feature>
<evidence type="ECO:0000256" key="8">
    <source>
        <dbReference type="ARBA" id="ARBA00044648"/>
    </source>
</evidence>
<keyword evidence="5 15" id="KW-1133">Transmembrane helix</keyword>
<feature type="transmembrane region" description="Helical" evidence="15">
    <location>
        <begin position="114"/>
        <end position="136"/>
    </location>
</feature>
<dbReference type="PANTHER" id="PTHR23503">
    <property type="entry name" value="SOLUTE CARRIER FAMILY 2"/>
    <property type="match status" value="1"/>
</dbReference>
<evidence type="ECO:0000256" key="7">
    <source>
        <dbReference type="ARBA" id="ARBA00044637"/>
    </source>
</evidence>
<dbReference type="PROSITE" id="PS50850">
    <property type="entry name" value="MFS"/>
    <property type="match status" value="1"/>
</dbReference>
<evidence type="ECO:0000259" key="16">
    <source>
        <dbReference type="PROSITE" id="PS50850"/>
    </source>
</evidence>
<evidence type="ECO:0000256" key="10">
    <source>
        <dbReference type="ARBA" id="ARBA00044662"/>
    </source>
</evidence>
<comment type="catalytic activity">
    <reaction evidence="9">
        <text>D-xylose(out) = D-xylose(in)</text>
        <dbReference type="Rhea" id="RHEA:78427"/>
        <dbReference type="ChEBI" id="CHEBI:53455"/>
    </reaction>
    <physiologicalReaction direction="left-to-right" evidence="9">
        <dbReference type="Rhea" id="RHEA:78428"/>
    </physiologicalReaction>
</comment>
<dbReference type="OrthoDB" id="263957at2759"/>
<keyword evidence="6 15" id="KW-0472">Membrane</keyword>
<evidence type="ECO:0000256" key="14">
    <source>
        <dbReference type="SAM" id="MobiDB-lite"/>
    </source>
</evidence>
<dbReference type="InterPro" id="IPR005828">
    <property type="entry name" value="MFS_sugar_transport-like"/>
</dbReference>
<evidence type="ECO:0000256" key="5">
    <source>
        <dbReference type="ARBA" id="ARBA00022989"/>
    </source>
</evidence>
<accession>A0A8K1CT13</accession>
<feature type="transmembrane region" description="Helical" evidence="15">
    <location>
        <begin position="202"/>
        <end position="224"/>
    </location>
</feature>
<feature type="transmembrane region" description="Helical" evidence="15">
    <location>
        <begin position="60"/>
        <end position="78"/>
    </location>
</feature>
<feature type="transmembrane region" description="Helical" evidence="15">
    <location>
        <begin position="407"/>
        <end position="428"/>
    </location>
</feature>
<dbReference type="InterPro" id="IPR003663">
    <property type="entry name" value="Sugar/inositol_transpt"/>
</dbReference>
<feature type="transmembrane region" description="Helical" evidence="15">
    <location>
        <begin position="230"/>
        <end position="248"/>
    </location>
</feature>
<evidence type="ECO:0000256" key="2">
    <source>
        <dbReference type="ARBA" id="ARBA00011738"/>
    </source>
</evidence>
<feature type="transmembrane region" description="Helical" evidence="15">
    <location>
        <begin position="473"/>
        <end position="493"/>
    </location>
</feature>
<feature type="compositionally biased region" description="Polar residues" evidence="14">
    <location>
        <begin position="319"/>
        <end position="332"/>
    </location>
</feature>
<evidence type="ECO:0000256" key="11">
    <source>
        <dbReference type="ARBA" id="ARBA00044668"/>
    </source>
</evidence>
<evidence type="ECO:0000256" key="1">
    <source>
        <dbReference type="ARBA" id="ARBA00004141"/>
    </source>
</evidence>
<feature type="transmembrane region" description="Helical" evidence="15">
    <location>
        <begin position="145"/>
        <end position="161"/>
    </location>
</feature>
<dbReference type="InterPro" id="IPR020846">
    <property type="entry name" value="MFS_dom"/>
</dbReference>
<feature type="region of interest" description="Disordered" evidence="14">
    <location>
        <begin position="293"/>
        <end position="332"/>
    </location>
</feature>
<comment type="caution">
    <text evidence="17">The sequence shown here is derived from an EMBL/GenBank/DDBJ whole genome shotgun (WGS) entry which is preliminary data.</text>
</comment>
<sequence>MSTEEHHTLPSLHPSIAIPVPEDEGTATTYAQVLTPLATAVPILEDEADEPPKVLQVTKLVYTSAFLAMMQAMLYGWSLSQVNYFKFNNKTDCDRRPVTPGTCLMFPGHTSTEWIFVVNSWAAGGIFGGLLCGLFADKLGRKRTLTLNCVLMSIGAIIQAASPSLPVFCVGRFITGIATGTATATCNSYVSEISPPHLRSTLGSIYGVAIGSGIFLVGLTPFFAATSSGWRYIAAFPIVFAVIFLPLAPNHLAESPSWLMTHGRHEEAKQELARLYGEDNVDLALSWIKRPAPEPQVEERASSTSEAASAHHDHLQPLHHTQQATPAKTSTIRSLLSKQHRKKLILAIFLALAMQFSGINAVFFYSSSMFKDAGIEDSRIGSLIVNLFNLLPAVAAGPFIKWTGNRGGIIVGPMGMLLSAIGLTVARVHHVSALSIVFISTYVISFSICLGALAFAVGTSLFPQSLRATGTSIMMCINWCGAFTIGVGYPFLASSLNEYAFVPFIGTLSFFIVFFSIFLPDTTGKTPAEIQELFDHAHVNKSEPSSAV</sequence>
<dbReference type="InterPro" id="IPR045263">
    <property type="entry name" value="GLUT"/>
</dbReference>
<dbReference type="Proteomes" id="UP000794436">
    <property type="component" value="Unassembled WGS sequence"/>
</dbReference>
<dbReference type="AlphaFoldDB" id="A0A8K1CT13"/>
<proteinExistence type="predicted"/>
<comment type="catalytic activity">
    <reaction evidence="12">
        <text>D-fructose(out) = D-fructose(in)</text>
        <dbReference type="Rhea" id="RHEA:60372"/>
        <dbReference type="ChEBI" id="CHEBI:37721"/>
    </reaction>
    <physiologicalReaction direction="left-to-right" evidence="12">
        <dbReference type="Rhea" id="RHEA:60373"/>
    </physiologicalReaction>
</comment>
<name>A0A8K1CT13_PYTOL</name>
<evidence type="ECO:0000313" key="17">
    <source>
        <dbReference type="EMBL" id="TMW68180.1"/>
    </source>
</evidence>
<comment type="subcellular location">
    <subcellularLocation>
        <location evidence="1">Membrane</location>
        <topology evidence="1">Multi-pass membrane protein</topology>
    </subcellularLocation>
</comment>
<comment type="subunit">
    <text evidence="2">Homodimer.</text>
</comment>
<dbReference type="SUPFAM" id="SSF103473">
    <property type="entry name" value="MFS general substrate transporter"/>
    <property type="match status" value="1"/>
</dbReference>
<comment type="catalytic activity">
    <reaction evidence="11">
        <text>D-glucosamine(out) = D-glucosamine(in)</text>
        <dbReference type="Rhea" id="RHEA:78423"/>
        <dbReference type="ChEBI" id="CHEBI:58723"/>
    </reaction>
    <physiologicalReaction direction="left-to-right" evidence="11">
        <dbReference type="Rhea" id="RHEA:78424"/>
    </physiologicalReaction>
</comment>
<feature type="domain" description="Major facilitator superfamily (MFS) profile" evidence="16">
    <location>
        <begin position="64"/>
        <end position="523"/>
    </location>
</feature>
<dbReference type="GO" id="GO:0016020">
    <property type="term" value="C:membrane"/>
    <property type="evidence" value="ECO:0007669"/>
    <property type="project" value="UniProtKB-SubCell"/>
</dbReference>
<evidence type="ECO:0000256" key="13">
    <source>
        <dbReference type="ARBA" id="ARBA00044780"/>
    </source>
</evidence>
<reference evidence="17" key="1">
    <citation type="submission" date="2019-03" db="EMBL/GenBank/DDBJ databases">
        <title>Long read genome sequence of the mycoparasitic Pythium oligandrum ATCC 38472 isolated from sugarbeet rhizosphere.</title>
        <authorList>
            <person name="Gaulin E."/>
        </authorList>
    </citation>
    <scope>NUCLEOTIDE SEQUENCE</scope>
    <source>
        <strain evidence="17">ATCC 38472_TT</strain>
    </source>
</reference>
<dbReference type="PRINTS" id="PR00171">
    <property type="entry name" value="SUGRTRNSPORT"/>
</dbReference>
<evidence type="ECO:0000256" key="12">
    <source>
        <dbReference type="ARBA" id="ARBA00044710"/>
    </source>
</evidence>
<comment type="catalytic activity">
    <reaction evidence="8">
        <text>D-glucose(out) = D-glucose(in)</text>
        <dbReference type="Rhea" id="RHEA:60376"/>
        <dbReference type="ChEBI" id="CHEBI:4167"/>
    </reaction>
    <physiologicalReaction direction="left-to-right" evidence="8">
        <dbReference type="Rhea" id="RHEA:60377"/>
    </physiologicalReaction>
</comment>
<evidence type="ECO:0000256" key="6">
    <source>
        <dbReference type="ARBA" id="ARBA00023136"/>
    </source>
</evidence>
<dbReference type="InterPro" id="IPR005829">
    <property type="entry name" value="Sugar_transporter_CS"/>
</dbReference>
<feature type="transmembrane region" description="Helical" evidence="15">
    <location>
        <begin position="434"/>
        <end position="461"/>
    </location>
</feature>
<evidence type="ECO:0000256" key="15">
    <source>
        <dbReference type="SAM" id="Phobius"/>
    </source>
</evidence>
<comment type="catalytic activity">
    <reaction evidence="7">
        <text>D-galactose(in) = D-galactose(out)</text>
        <dbReference type="Rhea" id="RHEA:34915"/>
        <dbReference type="ChEBI" id="CHEBI:4139"/>
    </reaction>
    <physiologicalReaction direction="right-to-left" evidence="7">
        <dbReference type="Rhea" id="RHEA:34917"/>
    </physiologicalReaction>
</comment>
<dbReference type="PROSITE" id="PS00217">
    <property type="entry name" value="SUGAR_TRANSPORT_2"/>
    <property type="match status" value="1"/>
</dbReference>
<keyword evidence="18" id="KW-1185">Reference proteome</keyword>
<keyword evidence="3" id="KW-0813">Transport</keyword>
<feature type="transmembrane region" description="Helical" evidence="15">
    <location>
        <begin position="344"/>
        <end position="365"/>
    </location>
</feature>
<dbReference type="PANTHER" id="PTHR23503:SF8">
    <property type="entry name" value="FACILITATED GLUCOSE TRANSPORTER PROTEIN 1"/>
    <property type="match status" value="1"/>
</dbReference>
<dbReference type="Pfam" id="PF00083">
    <property type="entry name" value="Sugar_tr"/>
    <property type="match status" value="1"/>
</dbReference>
<dbReference type="Gene3D" id="1.20.1250.20">
    <property type="entry name" value="MFS general substrate transporter like domains"/>
    <property type="match status" value="1"/>
</dbReference>
<evidence type="ECO:0000313" key="18">
    <source>
        <dbReference type="Proteomes" id="UP000794436"/>
    </source>
</evidence>
<feature type="transmembrane region" description="Helical" evidence="15">
    <location>
        <begin position="499"/>
        <end position="519"/>
    </location>
</feature>